<dbReference type="PANTHER" id="PTHR43060:SF15">
    <property type="entry name" value="3-HYDROXYISOBUTYRATE DEHYDROGENASE-LIKE 1, MITOCHONDRIAL-RELATED"/>
    <property type="match status" value="1"/>
</dbReference>
<keyword evidence="2" id="KW-0560">Oxidoreductase</keyword>
<dbReference type="STRING" id="1514105.AOC36_05950"/>
<dbReference type="Pfam" id="PF03446">
    <property type="entry name" value="NAD_binding_2"/>
    <property type="match status" value="1"/>
</dbReference>
<accession>A0A109UH13</accession>
<reference evidence="7 8" key="1">
    <citation type="submission" date="2015-10" db="EMBL/GenBank/DDBJ databases">
        <title>Erysipelothrix larvae sp. LV19 isolated from the larval gut of the rhinoceros beetle, Trypoxylus dichotomus.</title>
        <authorList>
            <person name="Lim S."/>
            <person name="Kim B.-C."/>
        </authorList>
    </citation>
    <scope>NUCLEOTIDE SEQUENCE [LARGE SCALE GENOMIC DNA]</scope>
    <source>
        <strain evidence="7 8">LV19</strain>
    </source>
</reference>
<dbReference type="InterPro" id="IPR013328">
    <property type="entry name" value="6PGD_dom2"/>
</dbReference>
<evidence type="ECO:0000256" key="4">
    <source>
        <dbReference type="PIRSR" id="PIRSR000103-1"/>
    </source>
</evidence>
<dbReference type="GO" id="GO:0051287">
    <property type="term" value="F:NAD binding"/>
    <property type="evidence" value="ECO:0007669"/>
    <property type="project" value="InterPro"/>
</dbReference>
<dbReference type="RefSeq" id="WP_067632406.1">
    <property type="nucleotide sequence ID" value="NZ_CP013213.1"/>
</dbReference>
<dbReference type="Gene3D" id="3.40.50.720">
    <property type="entry name" value="NAD(P)-binding Rossmann-like Domain"/>
    <property type="match status" value="1"/>
</dbReference>
<comment type="similarity">
    <text evidence="1">Belongs to the HIBADH-related family.</text>
</comment>
<dbReference type="PIRSF" id="PIRSF000103">
    <property type="entry name" value="HIBADH"/>
    <property type="match status" value="1"/>
</dbReference>
<dbReference type="InterPro" id="IPR008927">
    <property type="entry name" value="6-PGluconate_DH-like_C_sf"/>
</dbReference>
<evidence type="ECO:0000259" key="6">
    <source>
        <dbReference type="Pfam" id="PF14833"/>
    </source>
</evidence>
<dbReference type="InterPro" id="IPR029154">
    <property type="entry name" value="HIBADH-like_NADP-bd"/>
</dbReference>
<evidence type="ECO:0000256" key="3">
    <source>
        <dbReference type="ARBA" id="ARBA00023027"/>
    </source>
</evidence>
<dbReference type="OrthoDB" id="9786703at2"/>
<dbReference type="InterPro" id="IPR015815">
    <property type="entry name" value="HIBADH-related"/>
</dbReference>
<keyword evidence="3" id="KW-0520">NAD</keyword>
<dbReference type="AlphaFoldDB" id="A0A109UH13"/>
<evidence type="ECO:0000313" key="7">
    <source>
        <dbReference type="EMBL" id="AMC93540.1"/>
    </source>
</evidence>
<evidence type="ECO:0000313" key="8">
    <source>
        <dbReference type="Proteomes" id="UP000063781"/>
    </source>
</evidence>
<dbReference type="KEGG" id="erl:AOC36_05950"/>
<dbReference type="SUPFAM" id="SSF48179">
    <property type="entry name" value="6-phosphogluconate dehydrogenase C-terminal domain-like"/>
    <property type="match status" value="1"/>
</dbReference>
<name>A0A109UH13_9FIRM</name>
<protein>
    <submittedName>
        <fullName evidence="7">Oxidoreductase</fullName>
    </submittedName>
</protein>
<keyword evidence="8" id="KW-1185">Reference proteome</keyword>
<feature type="domain" description="6-phosphogluconate dehydrogenase NADP-binding" evidence="5">
    <location>
        <begin position="2"/>
        <end position="157"/>
    </location>
</feature>
<gene>
    <name evidence="7" type="ORF">AOC36_05950</name>
</gene>
<dbReference type="Gene3D" id="1.10.1040.10">
    <property type="entry name" value="N-(1-d-carboxylethyl)-l-norvaline Dehydrogenase, domain 2"/>
    <property type="match status" value="1"/>
</dbReference>
<dbReference type="InterPro" id="IPR036291">
    <property type="entry name" value="NAD(P)-bd_dom_sf"/>
</dbReference>
<dbReference type="Proteomes" id="UP000063781">
    <property type="component" value="Chromosome"/>
</dbReference>
<dbReference type="GO" id="GO:0050661">
    <property type="term" value="F:NADP binding"/>
    <property type="evidence" value="ECO:0007669"/>
    <property type="project" value="InterPro"/>
</dbReference>
<evidence type="ECO:0000259" key="5">
    <source>
        <dbReference type="Pfam" id="PF03446"/>
    </source>
</evidence>
<dbReference type="PANTHER" id="PTHR43060">
    <property type="entry name" value="3-HYDROXYISOBUTYRATE DEHYDROGENASE-LIKE 1, MITOCHONDRIAL-RELATED"/>
    <property type="match status" value="1"/>
</dbReference>
<proteinExistence type="inferred from homology"/>
<dbReference type="InterPro" id="IPR006115">
    <property type="entry name" value="6PGDH_NADP-bd"/>
</dbReference>
<dbReference type="SUPFAM" id="SSF51735">
    <property type="entry name" value="NAD(P)-binding Rossmann-fold domains"/>
    <property type="match status" value="1"/>
</dbReference>
<evidence type="ECO:0000256" key="2">
    <source>
        <dbReference type="ARBA" id="ARBA00023002"/>
    </source>
</evidence>
<organism evidence="7 8">
    <name type="scientific">Erysipelothrix larvae</name>
    <dbReference type="NCBI Taxonomy" id="1514105"/>
    <lineage>
        <taxon>Bacteria</taxon>
        <taxon>Bacillati</taxon>
        <taxon>Bacillota</taxon>
        <taxon>Erysipelotrichia</taxon>
        <taxon>Erysipelotrichales</taxon>
        <taxon>Erysipelotrichaceae</taxon>
        <taxon>Erysipelothrix</taxon>
    </lineage>
</organism>
<dbReference type="GO" id="GO:0016491">
    <property type="term" value="F:oxidoreductase activity"/>
    <property type="evidence" value="ECO:0007669"/>
    <property type="project" value="UniProtKB-KW"/>
</dbReference>
<feature type="active site" evidence="4">
    <location>
        <position position="166"/>
    </location>
</feature>
<dbReference type="Pfam" id="PF14833">
    <property type="entry name" value="NAD_binding_11"/>
    <property type="match status" value="1"/>
</dbReference>
<sequence>MKIAWIGTGVMGAPMALNLSRGGYDVVVQNRTFSKAQALEPEVKAFETIEDAVKDADVVFSIVGYPNDVENVANTVFRTCKPGTIYVDMTTSSPSLAKSLYEKGHSLGIHCVDAPVTGGDVGAINATLSIMVGGSVESYETIKPLLEKMGTTITYMGPGGSGQHAKLANQTAIAGAIAGCAEALTYAIHHGLDPHAMLAVITGGSASSWQAANNGPKMITDDMNPGFFTKHFLKDLKLASEEKGLLSLPVLQQVTQIYQSLVDLGYENDGTQCIIHHYNSK</sequence>
<evidence type="ECO:0000256" key="1">
    <source>
        <dbReference type="ARBA" id="ARBA00009080"/>
    </source>
</evidence>
<feature type="domain" description="3-hydroxyisobutyrate dehydrogenase-like NAD-binding" evidence="6">
    <location>
        <begin position="160"/>
        <end position="274"/>
    </location>
</feature>
<dbReference type="EMBL" id="CP013213">
    <property type="protein sequence ID" value="AMC93540.1"/>
    <property type="molecule type" value="Genomic_DNA"/>
</dbReference>